<dbReference type="AlphaFoldDB" id="A0A6P8ATS6"/>
<accession>A0A6P8ATS6</accession>
<evidence type="ECO:0000256" key="10">
    <source>
        <dbReference type="SAM" id="MobiDB-lite"/>
    </source>
</evidence>
<dbReference type="RefSeq" id="XP_030978316.1">
    <property type="nucleotide sequence ID" value="XM_031129386.1"/>
</dbReference>
<sequence>MARTNGASLDSIDEVEDQLKDVIQGLYQVMVQVAHYDNAGTANSKEVVASELKSLSSTLQNIHNTAAAPSTRLPHVPVELIAYVENGRNPDIYTREFVEMLRRGNQLMRGKTHAFESFRDILAEEMRAAMPEIRDDVDKVVAATTAPSSATKATTASSVAGNARDNNNNNNNNNGSNSNSAPATAQSAAARQT</sequence>
<comment type="function">
    <text evidence="9">Component of the Mediator complex, a coactivator involved in the regulated transcription of nearly all RNA polymerase II-dependent genes. Mediator functions as a bridge to convey information from gene-specific regulatory proteins to the basal RNA polymerase II transcription machinery. Mediator is recruited to promoters by direct interactions with regulatory proteins and serves as a scaffold for the assembly of a functional preinitiation complex with RNA polymerase II and the general transcription factors.</text>
</comment>
<keyword evidence="7 9" id="KW-0539">Nucleus</keyword>
<evidence type="ECO:0000313" key="12">
    <source>
        <dbReference type="RefSeq" id="XP_030978316.1"/>
    </source>
</evidence>
<comment type="subunit">
    <text evidence="9">Component of the Mediator complex.</text>
</comment>
<reference evidence="12" key="1">
    <citation type="journal article" date="2019" name="Mol. Biol. Evol.">
        <title>Blast fungal genomes show frequent chromosomal changes, gene gains and losses, and effector gene turnover.</title>
        <authorList>
            <person name="Gomez Luciano L.B."/>
            <person name="Jason Tsai I."/>
            <person name="Chuma I."/>
            <person name="Tosa Y."/>
            <person name="Chen Y.H."/>
            <person name="Li J.Y."/>
            <person name="Li M.Y."/>
            <person name="Jade Lu M.Y."/>
            <person name="Nakayashiki H."/>
            <person name="Li W.H."/>
        </authorList>
    </citation>
    <scope>NUCLEOTIDE SEQUENCE</scope>
    <source>
        <strain evidence="12">NI907</strain>
    </source>
</reference>
<proteinExistence type="inferred from homology"/>
<gene>
    <name evidence="9" type="primary">MED10</name>
    <name evidence="12" type="ORF">PgNI_09402</name>
</gene>
<dbReference type="InterPro" id="IPR019145">
    <property type="entry name" value="Mediator_Med10"/>
</dbReference>
<comment type="similarity">
    <text evidence="2 9">Belongs to the Mediator complex subunit 10 family.</text>
</comment>
<dbReference type="GO" id="GO:0016592">
    <property type="term" value="C:mediator complex"/>
    <property type="evidence" value="ECO:0007669"/>
    <property type="project" value="InterPro"/>
</dbReference>
<protein>
    <recommendedName>
        <fullName evidence="3 9">Mediator of RNA polymerase II transcription subunit 10</fullName>
    </recommendedName>
    <alternativeName>
        <fullName evidence="8 9">Mediator complex subunit 10</fullName>
    </alternativeName>
</protein>
<dbReference type="GO" id="GO:0006357">
    <property type="term" value="P:regulation of transcription by RNA polymerase II"/>
    <property type="evidence" value="ECO:0007669"/>
    <property type="project" value="InterPro"/>
</dbReference>
<dbReference type="KEGG" id="pgri:PgNI_09402"/>
<dbReference type="GO" id="GO:0003712">
    <property type="term" value="F:transcription coregulator activity"/>
    <property type="evidence" value="ECO:0007669"/>
    <property type="project" value="InterPro"/>
</dbReference>
<keyword evidence="11" id="KW-1185">Reference proteome</keyword>
<evidence type="ECO:0000313" key="11">
    <source>
        <dbReference type="Proteomes" id="UP000515153"/>
    </source>
</evidence>
<reference evidence="12" key="3">
    <citation type="submission" date="2025-08" db="UniProtKB">
        <authorList>
            <consortium name="RefSeq"/>
        </authorList>
    </citation>
    <scope>IDENTIFICATION</scope>
    <source>
        <strain evidence="12">NI907</strain>
    </source>
</reference>
<name>A0A6P8ATS6_PYRGI</name>
<dbReference type="PANTHER" id="PTHR13345">
    <property type="entry name" value="MEDIATOR OF RNA POLYMERASE II TRANSCRIPTION SUBUNIT 10"/>
    <property type="match status" value="1"/>
</dbReference>
<dbReference type="Proteomes" id="UP000515153">
    <property type="component" value="Unplaced"/>
</dbReference>
<dbReference type="PANTHER" id="PTHR13345:SF13">
    <property type="entry name" value="MEDIATOR OF RNA POLYMERASE II TRANSCRIPTION SUBUNIT 10"/>
    <property type="match status" value="1"/>
</dbReference>
<keyword evidence="6 9" id="KW-0804">Transcription</keyword>
<keyword evidence="5 9" id="KW-0010">Activator</keyword>
<evidence type="ECO:0000256" key="5">
    <source>
        <dbReference type="ARBA" id="ARBA00023159"/>
    </source>
</evidence>
<evidence type="ECO:0000256" key="2">
    <source>
        <dbReference type="ARBA" id="ARBA00005389"/>
    </source>
</evidence>
<evidence type="ECO:0000256" key="6">
    <source>
        <dbReference type="ARBA" id="ARBA00023163"/>
    </source>
</evidence>
<evidence type="ECO:0000256" key="4">
    <source>
        <dbReference type="ARBA" id="ARBA00023015"/>
    </source>
</evidence>
<feature type="region of interest" description="Disordered" evidence="10">
    <location>
        <begin position="145"/>
        <end position="193"/>
    </location>
</feature>
<comment type="subcellular location">
    <subcellularLocation>
        <location evidence="1 9">Nucleus</location>
    </subcellularLocation>
</comment>
<keyword evidence="4 9" id="KW-0805">Transcription regulation</keyword>
<evidence type="ECO:0000256" key="3">
    <source>
        <dbReference type="ARBA" id="ARBA00019617"/>
    </source>
</evidence>
<evidence type="ECO:0000256" key="1">
    <source>
        <dbReference type="ARBA" id="ARBA00004123"/>
    </source>
</evidence>
<evidence type="ECO:0000256" key="8">
    <source>
        <dbReference type="ARBA" id="ARBA00032004"/>
    </source>
</evidence>
<evidence type="ECO:0000256" key="9">
    <source>
        <dbReference type="RuleBase" id="RU364146"/>
    </source>
</evidence>
<evidence type="ECO:0000256" key="7">
    <source>
        <dbReference type="ARBA" id="ARBA00023242"/>
    </source>
</evidence>
<reference evidence="12" key="2">
    <citation type="submission" date="2019-10" db="EMBL/GenBank/DDBJ databases">
        <authorList>
            <consortium name="NCBI Genome Project"/>
        </authorList>
    </citation>
    <scope>NUCLEOTIDE SEQUENCE</scope>
    <source>
        <strain evidence="12">NI907</strain>
    </source>
</reference>
<organism evidence="11 12">
    <name type="scientific">Pyricularia grisea</name>
    <name type="common">Crabgrass-specific blast fungus</name>
    <name type="synonym">Magnaporthe grisea</name>
    <dbReference type="NCBI Taxonomy" id="148305"/>
    <lineage>
        <taxon>Eukaryota</taxon>
        <taxon>Fungi</taxon>
        <taxon>Dikarya</taxon>
        <taxon>Ascomycota</taxon>
        <taxon>Pezizomycotina</taxon>
        <taxon>Sordariomycetes</taxon>
        <taxon>Sordariomycetidae</taxon>
        <taxon>Magnaporthales</taxon>
        <taxon>Pyriculariaceae</taxon>
        <taxon>Pyricularia</taxon>
    </lineage>
</organism>
<dbReference type="Pfam" id="PF09748">
    <property type="entry name" value="Med10"/>
    <property type="match status" value="1"/>
</dbReference>